<dbReference type="AlphaFoldDB" id="A0AAP0LHK3"/>
<name>A0AAP0LHK3_9MAGN</name>
<dbReference type="Proteomes" id="UP001420932">
    <property type="component" value="Unassembled WGS sequence"/>
</dbReference>
<gene>
    <name evidence="1" type="ORF">Syun_001850</name>
</gene>
<accession>A0AAP0LHK3</accession>
<proteinExistence type="predicted"/>
<sequence>MGLTLPNGQCCIDQRILQQEAVAFFKDVYTGDSSNGLSFPVRNQFPSIPAPLINSLSALIADEEVRSALFEMSPVKAPGLDVITALFYQSH</sequence>
<protein>
    <submittedName>
        <fullName evidence="1">Uncharacterized protein</fullName>
    </submittedName>
</protein>
<evidence type="ECO:0000313" key="2">
    <source>
        <dbReference type="Proteomes" id="UP001420932"/>
    </source>
</evidence>
<comment type="caution">
    <text evidence="1">The sequence shown here is derived from an EMBL/GenBank/DDBJ whole genome shotgun (WGS) entry which is preliminary data.</text>
</comment>
<keyword evidence="2" id="KW-1185">Reference proteome</keyword>
<organism evidence="1 2">
    <name type="scientific">Stephania yunnanensis</name>
    <dbReference type="NCBI Taxonomy" id="152371"/>
    <lineage>
        <taxon>Eukaryota</taxon>
        <taxon>Viridiplantae</taxon>
        <taxon>Streptophyta</taxon>
        <taxon>Embryophyta</taxon>
        <taxon>Tracheophyta</taxon>
        <taxon>Spermatophyta</taxon>
        <taxon>Magnoliopsida</taxon>
        <taxon>Ranunculales</taxon>
        <taxon>Menispermaceae</taxon>
        <taxon>Menispermoideae</taxon>
        <taxon>Cissampelideae</taxon>
        <taxon>Stephania</taxon>
    </lineage>
</organism>
<reference evidence="1 2" key="1">
    <citation type="submission" date="2024-01" db="EMBL/GenBank/DDBJ databases">
        <title>Genome assemblies of Stephania.</title>
        <authorList>
            <person name="Yang L."/>
        </authorList>
    </citation>
    <scope>NUCLEOTIDE SEQUENCE [LARGE SCALE GENOMIC DNA]</scope>
    <source>
        <strain evidence="1">YNDBR</strain>
        <tissue evidence="1">Leaf</tissue>
    </source>
</reference>
<dbReference type="EMBL" id="JBBNAF010000001">
    <property type="protein sequence ID" value="KAK9169710.1"/>
    <property type="molecule type" value="Genomic_DNA"/>
</dbReference>
<evidence type="ECO:0000313" key="1">
    <source>
        <dbReference type="EMBL" id="KAK9169710.1"/>
    </source>
</evidence>